<feature type="transmembrane region" description="Helical" evidence="13">
    <location>
        <begin position="556"/>
        <end position="577"/>
    </location>
</feature>
<feature type="transmembrane region" description="Helical" evidence="13">
    <location>
        <begin position="359"/>
        <end position="376"/>
    </location>
</feature>
<dbReference type="InterPro" id="IPR050450">
    <property type="entry name" value="COX15/CtaA_HemeA_synthase"/>
</dbReference>
<feature type="transmembrane region" description="Helical" evidence="13">
    <location>
        <begin position="533"/>
        <end position="550"/>
    </location>
</feature>
<keyword evidence="10" id="KW-1015">Disulfide bond</keyword>
<feature type="compositionally biased region" description="Low complexity" evidence="12">
    <location>
        <begin position="594"/>
        <end position="606"/>
    </location>
</feature>
<dbReference type="EMBL" id="BLWD01000001">
    <property type="protein sequence ID" value="GFN03082.1"/>
    <property type="molecule type" value="Genomic_DNA"/>
</dbReference>
<name>A0A7J0CKS3_STRMI</name>
<feature type="transmembrane region" description="Helical" evidence="13">
    <location>
        <begin position="174"/>
        <end position="196"/>
    </location>
</feature>
<evidence type="ECO:0000256" key="12">
    <source>
        <dbReference type="SAM" id="MobiDB-lite"/>
    </source>
</evidence>
<evidence type="ECO:0000256" key="1">
    <source>
        <dbReference type="ARBA" id="ARBA00004141"/>
    </source>
</evidence>
<dbReference type="InterPro" id="IPR003780">
    <property type="entry name" value="COX15/CtaA_fam"/>
</dbReference>
<dbReference type="GO" id="GO:0016020">
    <property type="term" value="C:membrane"/>
    <property type="evidence" value="ECO:0007669"/>
    <property type="project" value="UniProtKB-SubCell"/>
</dbReference>
<evidence type="ECO:0000256" key="4">
    <source>
        <dbReference type="ARBA" id="ARBA00022723"/>
    </source>
</evidence>
<feature type="transmembrane region" description="Helical" evidence="13">
    <location>
        <begin position="388"/>
        <end position="411"/>
    </location>
</feature>
<evidence type="ECO:0000256" key="2">
    <source>
        <dbReference type="ARBA" id="ARBA00022475"/>
    </source>
</evidence>
<accession>A0A7J0CKS3</accession>
<dbReference type="GO" id="GO:0006784">
    <property type="term" value="P:heme A biosynthetic process"/>
    <property type="evidence" value="ECO:0007669"/>
    <property type="project" value="InterPro"/>
</dbReference>
<dbReference type="Pfam" id="PF01061">
    <property type="entry name" value="ABC2_membrane"/>
    <property type="match status" value="1"/>
</dbReference>
<evidence type="ECO:0000313" key="16">
    <source>
        <dbReference type="Proteomes" id="UP000498740"/>
    </source>
</evidence>
<dbReference type="PANTHER" id="PTHR35457">
    <property type="entry name" value="HEME A SYNTHASE"/>
    <property type="match status" value="1"/>
</dbReference>
<evidence type="ECO:0000256" key="9">
    <source>
        <dbReference type="ARBA" id="ARBA00023136"/>
    </source>
</evidence>
<dbReference type="AlphaFoldDB" id="A0A7J0CKS3"/>
<gene>
    <name evidence="15" type="ORF">Smic_16380</name>
</gene>
<evidence type="ECO:0000256" key="6">
    <source>
        <dbReference type="ARBA" id="ARBA00023002"/>
    </source>
</evidence>
<comment type="caution">
    <text evidence="15">The sequence shown here is derived from an EMBL/GenBank/DDBJ whole genome shotgun (WGS) entry which is preliminary data.</text>
</comment>
<organism evidence="15 16">
    <name type="scientific">Streptomyces microflavus</name>
    <name type="common">Streptomyces lipmanii</name>
    <dbReference type="NCBI Taxonomy" id="1919"/>
    <lineage>
        <taxon>Bacteria</taxon>
        <taxon>Bacillati</taxon>
        <taxon>Actinomycetota</taxon>
        <taxon>Actinomycetes</taxon>
        <taxon>Kitasatosporales</taxon>
        <taxon>Streptomycetaceae</taxon>
        <taxon>Streptomyces</taxon>
    </lineage>
</organism>
<dbReference type="GO" id="GO:0140359">
    <property type="term" value="F:ABC-type transporter activity"/>
    <property type="evidence" value="ECO:0007669"/>
    <property type="project" value="InterPro"/>
</dbReference>
<keyword evidence="9 13" id="KW-0472">Membrane</keyword>
<evidence type="ECO:0000256" key="11">
    <source>
        <dbReference type="ARBA" id="ARBA00023444"/>
    </source>
</evidence>
<feature type="transmembrane region" description="Helical" evidence="13">
    <location>
        <begin position="495"/>
        <end position="521"/>
    </location>
</feature>
<dbReference type="InterPro" id="IPR013525">
    <property type="entry name" value="ABC2_TM"/>
</dbReference>
<proteinExistence type="predicted"/>
<evidence type="ECO:0000256" key="10">
    <source>
        <dbReference type="ARBA" id="ARBA00023157"/>
    </source>
</evidence>
<evidence type="ECO:0000256" key="8">
    <source>
        <dbReference type="ARBA" id="ARBA00023133"/>
    </source>
</evidence>
<keyword evidence="3 13" id="KW-0812">Transmembrane</keyword>
<feature type="domain" description="ABC-2 type transporter transmembrane" evidence="14">
    <location>
        <begin position="27"/>
        <end position="215"/>
    </location>
</feature>
<keyword evidence="2" id="KW-1003">Cell membrane</keyword>
<feature type="transmembrane region" description="Helical" evidence="13">
    <location>
        <begin position="455"/>
        <end position="475"/>
    </location>
</feature>
<evidence type="ECO:0000256" key="7">
    <source>
        <dbReference type="ARBA" id="ARBA00023004"/>
    </source>
</evidence>
<feature type="transmembrane region" description="Helical" evidence="13">
    <location>
        <begin position="146"/>
        <end position="167"/>
    </location>
</feature>
<keyword evidence="8" id="KW-0350">Heme biosynthesis</keyword>
<protein>
    <recommendedName>
        <fullName evidence="14">ABC-2 type transporter transmembrane domain-containing protein</fullName>
    </recommendedName>
</protein>
<comment type="pathway">
    <text evidence="11">Porphyrin-containing compound metabolism.</text>
</comment>
<feature type="transmembrane region" description="Helical" evidence="13">
    <location>
        <begin position="303"/>
        <end position="323"/>
    </location>
</feature>
<dbReference type="GO" id="GO:0016491">
    <property type="term" value="F:oxidoreductase activity"/>
    <property type="evidence" value="ECO:0007669"/>
    <property type="project" value="UniProtKB-KW"/>
</dbReference>
<feature type="transmembrane region" description="Helical" evidence="13">
    <location>
        <begin position="37"/>
        <end position="57"/>
    </location>
</feature>
<keyword evidence="6" id="KW-0560">Oxidoreductase</keyword>
<feature type="transmembrane region" description="Helical" evidence="13">
    <location>
        <begin position="69"/>
        <end position="91"/>
    </location>
</feature>
<comment type="subcellular location">
    <subcellularLocation>
        <location evidence="1">Membrane</location>
        <topology evidence="1">Multi-pass membrane protein</topology>
    </subcellularLocation>
</comment>
<feature type="region of interest" description="Disordered" evidence="12">
    <location>
        <begin position="584"/>
        <end position="606"/>
    </location>
</feature>
<dbReference type="Pfam" id="PF02628">
    <property type="entry name" value="COX15-CtaA"/>
    <property type="match status" value="1"/>
</dbReference>
<keyword evidence="5 13" id="KW-1133">Transmembrane helix</keyword>
<feature type="transmembrane region" description="Helical" evidence="13">
    <location>
        <begin position="417"/>
        <end position="435"/>
    </location>
</feature>
<dbReference type="GO" id="GO:0046872">
    <property type="term" value="F:metal ion binding"/>
    <property type="evidence" value="ECO:0007669"/>
    <property type="project" value="UniProtKB-KW"/>
</dbReference>
<evidence type="ECO:0000256" key="3">
    <source>
        <dbReference type="ARBA" id="ARBA00022692"/>
    </source>
</evidence>
<evidence type="ECO:0000256" key="13">
    <source>
        <dbReference type="SAM" id="Phobius"/>
    </source>
</evidence>
<keyword evidence="4" id="KW-0479">Metal-binding</keyword>
<sequence>MSAGTYTPRPGAAPLPRMIAAQTALETRMLLRNGEQLLLTVIIPTLLLVLFSAVDIVDTGSGAAVDFLAPGILALAVMSTAFTGQAIATGFELRYGVLKRLGASPLPRWALMTAKTLSVLVTEVLQVLLLTAIAFTLGWSPQGNPLSVLLLLVLGTAAFSGLGLLMAGTLKAEATLAAANLVFLLLLVGGGVIVPMDKFPDAVQSVLGLLPISALSEGCGTSSSTARRCRGLRPGSWRSGRCWGWARRRSSSAGSKGPLRASPPEPTPRENMHKPRPTMVRVETPISAIAKRWTPSTKVVKRAALSAIMMSVFIIVTGGAVRLTGSGLGCDTWPKCTDDSLFATPAQGMHGAIEFGNRLLTYVLSAAVGWAIIAVSSMKPRRRKVTRLAWSQFWIVLGNAVLGGITVWAGLNPWTVAGHFLLANALLAVTVITWVRIGEGDGPARPRAPLPVRRLSWAILATTVVLIVLGTSVTGSGKHAGDSSDVPRMPWDWSAAAHIHAIAAWVVCALAIAMWLALRVVDAPADTRARARDLLVVLLAQGAIGYVQYFSDVPEVLVGIHMFGSAIMWIAVIRLVMSMRERGDDEPATLPGPSASAEQRESAQAL</sequence>
<keyword evidence="7" id="KW-0408">Iron</keyword>
<evidence type="ECO:0000256" key="5">
    <source>
        <dbReference type="ARBA" id="ARBA00022989"/>
    </source>
</evidence>
<dbReference type="Proteomes" id="UP000498740">
    <property type="component" value="Unassembled WGS sequence"/>
</dbReference>
<dbReference type="PANTHER" id="PTHR35457:SF1">
    <property type="entry name" value="HEME A SYNTHASE"/>
    <property type="match status" value="1"/>
</dbReference>
<evidence type="ECO:0000259" key="14">
    <source>
        <dbReference type="Pfam" id="PF01061"/>
    </source>
</evidence>
<feature type="region of interest" description="Disordered" evidence="12">
    <location>
        <begin position="248"/>
        <end position="275"/>
    </location>
</feature>
<feature type="transmembrane region" description="Helical" evidence="13">
    <location>
        <begin position="117"/>
        <end position="140"/>
    </location>
</feature>
<evidence type="ECO:0000313" key="15">
    <source>
        <dbReference type="EMBL" id="GFN03082.1"/>
    </source>
</evidence>
<reference evidence="15 16" key="1">
    <citation type="submission" date="2020-05" db="EMBL/GenBank/DDBJ databases">
        <title>Whole genome shotgun sequence of Streptomyces microflavus NBRC 13062.</title>
        <authorList>
            <person name="Komaki H."/>
            <person name="Tamura T."/>
        </authorList>
    </citation>
    <scope>NUCLEOTIDE SEQUENCE [LARGE SCALE GENOMIC DNA]</scope>
    <source>
        <strain evidence="15 16">NBRC 13062</strain>
    </source>
</reference>